<protein>
    <submittedName>
        <fullName evidence="2">Eb57d3ae-26a4-4f2f-8a15-40b3bba431ff</fullName>
    </submittedName>
</protein>
<organism evidence="2 3">
    <name type="scientific">Thermothielavioides terrestris</name>
    <dbReference type="NCBI Taxonomy" id="2587410"/>
    <lineage>
        <taxon>Eukaryota</taxon>
        <taxon>Fungi</taxon>
        <taxon>Dikarya</taxon>
        <taxon>Ascomycota</taxon>
        <taxon>Pezizomycotina</taxon>
        <taxon>Sordariomycetes</taxon>
        <taxon>Sordariomycetidae</taxon>
        <taxon>Sordariales</taxon>
        <taxon>Chaetomiaceae</taxon>
        <taxon>Thermothielavioides</taxon>
    </lineage>
</organism>
<dbReference type="Proteomes" id="UP000289323">
    <property type="component" value="Unassembled WGS sequence"/>
</dbReference>
<evidence type="ECO:0000313" key="3">
    <source>
        <dbReference type="Proteomes" id="UP000289323"/>
    </source>
</evidence>
<dbReference type="EMBL" id="OUUZ01000001">
    <property type="protein sequence ID" value="SPQ19461.1"/>
    <property type="molecule type" value="Genomic_DNA"/>
</dbReference>
<name>A0A3S4BGJ5_9PEZI</name>
<accession>A0A3S4BGJ5</accession>
<feature type="region of interest" description="Disordered" evidence="1">
    <location>
        <begin position="166"/>
        <end position="196"/>
    </location>
</feature>
<evidence type="ECO:0000313" key="2">
    <source>
        <dbReference type="EMBL" id="SPQ19461.1"/>
    </source>
</evidence>
<feature type="compositionally biased region" description="Basic and acidic residues" evidence="1">
    <location>
        <begin position="177"/>
        <end position="189"/>
    </location>
</feature>
<evidence type="ECO:0000256" key="1">
    <source>
        <dbReference type="SAM" id="MobiDB-lite"/>
    </source>
</evidence>
<reference evidence="2 3" key="1">
    <citation type="submission" date="2018-04" db="EMBL/GenBank/DDBJ databases">
        <authorList>
            <person name="Huttner S."/>
            <person name="Dainat J."/>
        </authorList>
    </citation>
    <scope>NUCLEOTIDE SEQUENCE [LARGE SCALE GENOMIC DNA]</scope>
</reference>
<dbReference type="AlphaFoldDB" id="A0A3S4BGJ5"/>
<gene>
    <name evidence="2" type="ORF">TT172_LOCUS1880</name>
</gene>
<proteinExistence type="predicted"/>
<sequence length="222" mass="24747">MANEERTPVLLVAKSNFVFDICDIILDRFNGGRNVANAATHRLSVGRHGDDWAGFDPLKAAILILPSDGVQQTVGEKNSAYTYKIIGPITDGEAVVYTNFAPVIWEFMWTGKGPRPVVDRPICGDRLLIPGLQEPTAIIDPQRRGFGRKSLRPCWDPCALPLALDDDLPPPLPSDRPSLERRPERERWRPPPPRGGVWAAPRLSAVWKWTGEEIGSERKIRA</sequence>